<evidence type="ECO:0000313" key="2">
    <source>
        <dbReference type="EMBL" id="KAK9114325.1"/>
    </source>
</evidence>
<organism evidence="2 3">
    <name type="scientific">Stephania yunnanensis</name>
    <dbReference type="NCBI Taxonomy" id="152371"/>
    <lineage>
        <taxon>Eukaryota</taxon>
        <taxon>Viridiplantae</taxon>
        <taxon>Streptophyta</taxon>
        <taxon>Embryophyta</taxon>
        <taxon>Tracheophyta</taxon>
        <taxon>Spermatophyta</taxon>
        <taxon>Magnoliopsida</taxon>
        <taxon>Ranunculales</taxon>
        <taxon>Menispermaceae</taxon>
        <taxon>Menispermoideae</taxon>
        <taxon>Cissampelideae</taxon>
        <taxon>Stephania</taxon>
    </lineage>
</organism>
<reference evidence="2 3" key="1">
    <citation type="submission" date="2024-01" db="EMBL/GenBank/DDBJ databases">
        <title>Genome assemblies of Stephania.</title>
        <authorList>
            <person name="Yang L."/>
        </authorList>
    </citation>
    <scope>NUCLEOTIDE SEQUENCE [LARGE SCALE GENOMIC DNA]</scope>
    <source>
        <strain evidence="2">YNDBR</strain>
        <tissue evidence="2">Leaf</tissue>
    </source>
</reference>
<feature type="transmembrane region" description="Helical" evidence="1">
    <location>
        <begin position="83"/>
        <end position="105"/>
    </location>
</feature>
<evidence type="ECO:0000313" key="3">
    <source>
        <dbReference type="Proteomes" id="UP001420932"/>
    </source>
</evidence>
<dbReference type="EMBL" id="JBBNAF010000009">
    <property type="protein sequence ID" value="KAK9114325.1"/>
    <property type="molecule type" value="Genomic_DNA"/>
</dbReference>
<accession>A0AAP0NQR5</accession>
<proteinExistence type="predicted"/>
<comment type="caution">
    <text evidence="2">The sequence shown here is derived from an EMBL/GenBank/DDBJ whole genome shotgun (WGS) entry which is preliminary data.</text>
</comment>
<protein>
    <submittedName>
        <fullName evidence="2">Uncharacterized protein</fullName>
    </submittedName>
</protein>
<evidence type="ECO:0000256" key="1">
    <source>
        <dbReference type="SAM" id="Phobius"/>
    </source>
</evidence>
<name>A0AAP0NQR5_9MAGN</name>
<keyword evidence="1" id="KW-0472">Membrane</keyword>
<gene>
    <name evidence="2" type="ORF">Syun_021122</name>
</gene>
<feature type="transmembrane region" description="Helical" evidence="1">
    <location>
        <begin position="117"/>
        <end position="140"/>
    </location>
</feature>
<keyword evidence="3" id="KW-1185">Reference proteome</keyword>
<keyword evidence="1" id="KW-1133">Transmembrane helix</keyword>
<dbReference type="AlphaFoldDB" id="A0AAP0NQR5"/>
<keyword evidence="1" id="KW-0812">Transmembrane</keyword>
<feature type="transmembrane region" description="Helical" evidence="1">
    <location>
        <begin position="6"/>
        <end position="25"/>
    </location>
</feature>
<dbReference type="Proteomes" id="UP001420932">
    <property type="component" value="Unassembled WGS sequence"/>
</dbReference>
<sequence length="158" mass="18816">MLAMLVMWYHFNFVNQYLLFLNNLLARTSKSSGLFGISSDCLFKFWGIKALQFLRFFRRSSFEILKLRSFWDARNWVFVKMRLVLWLLLILVFTFLNGFLNVALIEEFDFLVVSLEFSLIIPFFCFCKIDMLILLFIILVELSSNFRSTVLGEIIKCR</sequence>